<feature type="compositionally biased region" description="Low complexity" evidence="10">
    <location>
        <begin position="400"/>
        <end position="409"/>
    </location>
</feature>
<evidence type="ECO:0000313" key="14">
    <source>
        <dbReference type="EMBL" id="APD73710.1"/>
    </source>
</evidence>
<evidence type="ECO:0000259" key="12">
    <source>
        <dbReference type="Pfam" id="PF10659"/>
    </source>
</evidence>
<comment type="subcellular location">
    <subcellularLocation>
        <location evidence="2">Cell membrane</location>
        <topology evidence="2">Lipid-anchor</topology>
        <topology evidence="2">GPI-anchor</topology>
    </subcellularLocation>
</comment>
<feature type="chain" id="PRO_5012181722" evidence="11">
    <location>
        <begin position="21"/>
        <end position="513"/>
    </location>
</feature>
<evidence type="ECO:0000256" key="4">
    <source>
        <dbReference type="ARBA" id="ARBA00022622"/>
    </source>
</evidence>
<comment type="function">
    <text evidence="1">VSG forms a coat on the surface of the parasite. The trypanosome evades the immune response of the host by expressing a series of antigenically distinct VSGs from an estimated 1000 VSG genes.</text>
</comment>
<reference evidence="14" key="1">
    <citation type="submission" date="2016-08" db="EMBL/GenBank/DDBJ databases">
        <title>VSG repertoire of Trypanosoma brucei EATRO 1125.</title>
        <authorList>
            <person name="Cross G.A."/>
        </authorList>
    </citation>
    <scope>NUCLEOTIDE SEQUENCE</scope>
    <source>
        <strain evidence="14">EATRO 1125</strain>
    </source>
</reference>
<evidence type="ECO:0000256" key="1">
    <source>
        <dbReference type="ARBA" id="ARBA00002523"/>
    </source>
</evidence>
<evidence type="ECO:0000256" key="11">
    <source>
        <dbReference type="SAM" id="SignalP"/>
    </source>
</evidence>
<accession>A0A1J0R753</accession>
<feature type="domain" description="Trypanosome variant surface glycoprotein B-type N-terminal" evidence="13">
    <location>
        <begin position="11"/>
        <end position="369"/>
    </location>
</feature>
<dbReference type="AlphaFoldDB" id="A0A1J0R753"/>
<keyword evidence="9" id="KW-0175">Coiled coil</keyword>
<sequence length="513" mass="55011">MIAHIALVTHALILMRPAAANIAANENNAAYRELCALIRLAKGGIRDDRGSVDLNGMRSKLNKLNMTVSPPNWRKMFFIGPTATDWAETPDKANVTDPTWVTSWPAWLEAAKAVKEPSKDNYLKDSVETKLTDWQKEQVRPAINAYAAAALNGAADAEVLTDADESVQPAKLQTLLRTISFGSDVEGKSDVTQATAFGDGGEGDRADHCKTDNSAAKPTTAAAALGCICEKHNTGNEDEVCRRGLTFTSSWASASSKMPDNDLQALVNSCGNGSPSDPDGSEIQSIVDNLRKLVHIKGNDGYLGGLKQNTNCDGNKANGICVKLTNYATQQTTTEQTVKWLGQLQSAATKLKARKAKLRKQTATMQRLQEAETLMLAALVSAKTLEQPTQTKAVMKETGETTQGTPTTDSTDKKQTAAPSEFDKACEIINAADKCKDPCNWKDDKCKLKEGAAPTGSICAIYNDPETCVKAPGTPAPGKKSVCGWIEDKCKDSSCLLNNQFTMVMAATSISLV</sequence>
<dbReference type="VEuPathDB" id="TriTrypDB:Tb427_000710100"/>
<dbReference type="EMBL" id="KX699754">
    <property type="protein sequence ID" value="APD73710.1"/>
    <property type="molecule type" value="Genomic_DNA"/>
</dbReference>
<dbReference type="VEuPathDB" id="TriTrypDB:Tb1125.Tb05.5K5.460"/>
<organism evidence="14">
    <name type="scientific">Trypanosoma brucei</name>
    <dbReference type="NCBI Taxonomy" id="5691"/>
    <lineage>
        <taxon>Eukaryota</taxon>
        <taxon>Discoba</taxon>
        <taxon>Euglenozoa</taxon>
        <taxon>Kinetoplastea</taxon>
        <taxon>Metakinetoplastina</taxon>
        <taxon>Trypanosomatida</taxon>
        <taxon>Trypanosomatidae</taxon>
        <taxon>Trypanosoma</taxon>
    </lineage>
</organism>
<evidence type="ECO:0000256" key="3">
    <source>
        <dbReference type="ARBA" id="ARBA00022475"/>
    </source>
</evidence>
<keyword evidence="5 11" id="KW-0732">Signal</keyword>
<keyword evidence="8" id="KW-0449">Lipoprotein</keyword>
<evidence type="ECO:0000259" key="13">
    <source>
        <dbReference type="Pfam" id="PF13206"/>
    </source>
</evidence>
<evidence type="ECO:0000256" key="10">
    <source>
        <dbReference type="SAM" id="MobiDB-lite"/>
    </source>
</evidence>
<proteinExistence type="predicted"/>
<feature type="coiled-coil region" evidence="9">
    <location>
        <begin position="341"/>
        <end position="371"/>
    </location>
</feature>
<dbReference type="InterPro" id="IPR025932">
    <property type="entry name" value="Trypano_VSG_B_N_dom"/>
</dbReference>
<evidence type="ECO:0000256" key="6">
    <source>
        <dbReference type="ARBA" id="ARBA00023136"/>
    </source>
</evidence>
<evidence type="ECO:0000256" key="5">
    <source>
        <dbReference type="ARBA" id="ARBA00022729"/>
    </source>
</evidence>
<keyword evidence="7" id="KW-0325">Glycoprotein</keyword>
<evidence type="ECO:0000256" key="8">
    <source>
        <dbReference type="ARBA" id="ARBA00023288"/>
    </source>
</evidence>
<evidence type="ECO:0000256" key="2">
    <source>
        <dbReference type="ARBA" id="ARBA00004609"/>
    </source>
</evidence>
<keyword evidence="3" id="KW-1003">Cell membrane</keyword>
<dbReference type="Pfam" id="PF10659">
    <property type="entry name" value="Trypan_glycop_C"/>
    <property type="match status" value="1"/>
</dbReference>
<feature type="signal peptide" evidence="11">
    <location>
        <begin position="1"/>
        <end position="20"/>
    </location>
</feature>
<dbReference type="GO" id="GO:0098552">
    <property type="term" value="C:side of membrane"/>
    <property type="evidence" value="ECO:0007669"/>
    <property type="project" value="UniProtKB-KW"/>
</dbReference>
<dbReference type="InterPro" id="IPR019609">
    <property type="entry name" value="Variant_surf_glycoprt_trypan_C"/>
</dbReference>
<protein>
    <submittedName>
        <fullName evidence="14">Variant surface glycoprotein 1125.1521</fullName>
    </submittedName>
</protein>
<dbReference type="Pfam" id="PF13206">
    <property type="entry name" value="VSG_B"/>
    <property type="match status" value="1"/>
</dbReference>
<evidence type="ECO:0000256" key="7">
    <source>
        <dbReference type="ARBA" id="ARBA00023180"/>
    </source>
</evidence>
<dbReference type="GO" id="GO:0005886">
    <property type="term" value="C:plasma membrane"/>
    <property type="evidence" value="ECO:0007669"/>
    <property type="project" value="UniProtKB-SubCell"/>
</dbReference>
<feature type="domain" description="Trypanosome variant surface glycoprotein C-terminal" evidence="12">
    <location>
        <begin position="454"/>
        <end position="512"/>
    </location>
</feature>
<keyword evidence="4" id="KW-0336">GPI-anchor</keyword>
<feature type="region of interest" description="Disordered" evidence="10">
    <location>
        <begin position="394"/>
        <end position="416"/>
    </location>
</feature>
<name>A0A1J0R753_9TRYP</name>
<evidence type="ECO:0000256" key="9">
    <source>
        <dbReference type="SAM" id="Coils"/>
    </source>
</evidence>
<keyword evidence="6" id="KW-0472">Membrane</keyword>